<evidence type="ECO:0000313" key="2">
    <source>
        <dbReference type="EMBL" id="GGD82416.1"/>
    </source>
</evidence>
<proteinExistence type="inferred from homology"/>
<dbReference type="PANTHER" id="PTHR42743:SF11">
    <property type="entry name" value="AMINODEOXYCHORISMATE LYASE"/>
    <property type="match status" value="1"/>
</dbReference>
<evidence type="ECO:0000256" key="1">
    <source>
        <dbReference type="ARBA" id="ARBA00009320"/>
    </source>
</evidence>
<gene>
    <name evidence="2" type="ORF">GCM10011312_03300</name>
</gene>
<dbReference type="GO" id="GO:0019752">
    <property type="term" value="P:carboxylic acid metabolic process"/>
    <property type="evidence" value="ECO:0007669"/>
    <property type="project" value="TreeGrafter"/>
</dbReference>
<evidence type="ECO:0000313" key="3">
    <source>
        <dbReference type="Proteomes" id="UP000652231"/>
    </source>
</evidence>
<dbReference type="InterPro" id="IPR027417">
    <property type="entry name" value="P-loop_NTPase"/>
</dbReference>
<keyword evidence="2" id="KW-0032">Aminotransferase</keyword>
<dbReference type="RefSeq" id="WP_229741258.1">
    <property type="nucleotide sequence ID" value="NZ_BMGK01000001.1"/>
</dbReference>
<keyword evidence="2" id="KW-0808">Transferase</keyword>
<comment type="caution">
    <text evidence="2">The sequence shown here is derived from an EMBL/GenBank/DDBJ whole genome shotgun (WGS) entry which is preliminary data.</text>
</comment>
<dbReference type="EMBL" id="BMGK01000001">
    <property type="protein sequence ID" value="GGD82416.1"/>
    <property type="molecule type" value="Genomic_DNA"/>
</dbReference>
<reference evidence="2" key="2">
    <citation type="submission" date="2020-09" db="EMBL/GenBank/DDBJ databases">
        <authorList>
            <person name="Sun Q."/>
            <person name="Zhou Y."/>
        </authorList>
    </citation>
    <scope>NUCLEOTIDE SEQUENCE</scope>
    <source>
        <strain evidence="2">CGMCC 1.12924</strain>
    </source>
</reference>
<dbReference type="Proteomes" id="UP000652231">
    <property type="component" value="Unassembled WGS sequence"/>
</dbReference>
<dbReference type="Gene3D" id="3.40.50.300">
    <property type="entry name" value="P-loop containing nucleotide triphosphate hydrolases"/>
    <property type="match status" value="1"/>
</dbReference>
<dbReference type="SUPFAM" id="SSF52540">
    <property type="entry name" value="P-loop containing nucleoside triphosphate hydrolases"/>
    <property type="match status" value="1"/>
</dbReference>
<accession>A0A8J2V620</accession>
<protein>
    <submittedName>
        <fullName evidence="2">Branched chain amino acid aminotransferase</fullName>
    </submittedName>
</protein>
<keyword evidence="3" id="KW-1185">Reference proteome</keyword>
<name>A0A8J2V620_9FLAO</name>
<comment type="similarity">
    <text evidence="1">Belongs to the class-IV pyridoxal-phosphate-dependent aminotransferase family.</text>
</comment>
<dbReference type="InterPro" id="IPR050571">
    <property type="entry name" value="Class-IV_PLP-Dep_Aminotrnsfr"/>
</dbReference>
<dbReference type="GO" id="GO:0008483">
    <property type="term" value="F:transaminase activity"/>
    <property type="evidence" value="ECO:0007669"/>
    <property type="project" value="UniProtKB-KW"/>
</dbReference>
<reference evidence="2" key="1">
    <citation type="journal article" date="2014" name="Int. J. Syst. Evol. Microbiol.">
        <title>Complete genome sequence of Corynebacterium casei LMG S-19264T (=DSM 44701T), isolated from a smear-ripened cheese.</title>
        <authorList>
            <consortium name="US DOE Joint Genome Institute (JGI-PGF)"/>
            <person name="Walter F."/>
            <person name="Albersmeier A."/>
            <person name="Kalinowski J."/>
            <person name="Ruckert C."/>
        </authorList>
    </citation>
    <scope>NUCLEOTIDE SEQUENCE</scope>
    <source>
        <strain evidence="2">CGMCC 1.12924</strain>
    </source>
</reference>
<dbReference type="Pfam" id="PF19798">
    <property type="entry name" value="Sulfotransfer_5"/>
    <property type="match status" value="1"/>
</dbReference>
<sequence>MVNPTKRISLWSGPRNISTTLMYSFGQREDTQVFDEPLYGYYLKNSRAKNYHPGAEETINTMETKGEKVVEMMLTHNKKPVLFFKNMTHHLLPGLDRGFLKELTNIILTRDPAEMLPSYAEVVENPTMEDVGYKMQVGLLEQLQKENVPVIVIDSKAVLLNPKMQLKKICAAIGIPFEPKMLHWKPGVRPEDGSWAKYWYANIHQSTGFNPYTPKTAPFPEKLKPLLEECLPYYEKLVKIAL</sequence>
<organism evidence="2 3">
    <name type="scientific">Planktosalinus lacus</name>
    <dbReference type="NCBI Taxonomy" id="1526573"/>
    <lineage>
        <taxon>Bacteria</taxon>
        <taxon>Pseudomonadati</taxon>
        <taxon>Bacteroidota</taxon>
        <taxon>Flavobacteriia</taxon>
        <taxon>Flavobacteriales</taxon>
        <taxon>Flavobacteriaceae</taxon>
        <taxon>Planktosalinus</taxon>
    </lineage>
</organism>
<dbReference type="AlphaFoldDB" id="A0A8J2V620"/>
<dbReference type="PANTHER" id="PTHR42743">
    <property type="entry name" value="AMINO-ACID AMINOTRANSFERASE"/>
    <property type="match status" value="1"/>
</dbReference>